<gene>
    <name evidence="3" type="ORF">prwr041_11520</name>
</gene>
<dbReference type="Proteomes" id="UP001319045">
    <property type="component" value="Chromosome"/>
</dbReference>
<dbReference type="PANTHER" id="PTHR34406:SF1">
    <property type="entry name" value="PROTEIN YCEI"/>
    <property type="match status" value="1"/>
</dbReference>
<keyword evidence="4" id="KW-1185">Reference proteome</keyword>
<dbReference type="Pfam" id="PF04264">
    <property type="entry name" value="YceI"/>
    <property type="match status" value="1"/>
</dbReference>
<reference evidence="3 4" key="1">
    <citation type="journal article" date="2022" name="Int. J. Syst. Evol. Microbiol.">
        <title>Prevotella herbatica sp. nov., a plant polysaccharide-decomposing anaerobic bacterium isolated from a methanogenic reactor.</title>
        <authorList>
            <person name="Uek A."/>
            <person name="Tonouchi A."/>
            <person name="Kaku N."/>
            <person name="Ueki K."/>
        </authorList>
    </citation>
    <scope>NUCLEOTIDE SEQUENCE [LARGE SCALE GENOMIC DNA]</scope>
    <source>
        <strain evidence="3 4">WR041</strain>
    </source>
</reference>
<organism evidence="3 4">
    <name type="scientific">Prevotella herbatica</name>
    <dbReference type="NCBI Taxonomy" id="2801997"/>
    <lineage>
        <taxon>Bacteria</taxon>
        <taxon>Pseudomonadati</taxon>
        <taxon>Bacteroidota</taxon>
        <taxon>Bacteroidia</taxon>
        <taxon>Bacteroidales</taxon>
        <taxon>Prevotellaceae</taxon>
        <taxon>Prevotella</taxon>
    </lineage>
</organism>
<sequence>MKKYILLAVIMLSALAANAQTTWTNDPQHSRLGFVVKHLMISEIDGRFSDFNATVITSKADYSDAKITLEAKVASINTDVTPRDNHLKSADFFDAEKYPTLTFKSTKLVKLNAKKGYIYGNLTFHGITKPIRLNAIFFGKIINPMNKQTTAGFQVTGVVKRSDYDLGPKFPEAMISNDVRIVANIEFSPNK</sequence>
<dbReference type="InterPro" id="IPR007372">
    <property type="entry name" value="Lipid/polyisoprenoid-bd_YceI"/>
</dbReference>
<accession>A0ABN6EIU3</accession>
<dbReference type="EMBL" id="AP024484">
    <property type="protein sequence ID" value="BCS85259.1"/>
    <property type="molecule type" value="Genomic_DNA"/>
</dbReference>
<feature type="signal peptide" evidence="1">
    <location>
        <begin position="1"/>
        <end position="19"/>
    </location>
</feature>
<evidence type="ECO:0000313" key="3">
    <source>
        <dbReference type="EMBL" id="BCS85259.1"/>
    </source>
</evidence>
<protein>
    <submittedName>
        <fullName evidence="3">Polyisoprenoid-binding protein</fullName>
    </submittedName>
</protein>
<dbReference type="SMART" id="SM00867">
    <property type="entry name" value="YceI"/>
    <property type="match status" value="1"/>
</dbReference>
<name>A0ABN6EIU3_9BACT</name>
<dbReference type="PANTHER" id="PTHR34406">
    <property type="entry name" value="PROTEIN YCEI"/>
    <property type="match status" value="1"/>
</dbReference>
<dbReference type="RefSeq" id="WP_207155413.1">
    <property type="nucleotide sequence ID" value="NZ_AP024484.1"/>
</dbReference>
<feature type="domain" description="Lipid/polyisoprenoid-binding YceI-like" evidence="2">
    <location>
        <begin position="22"/>
        <end position="188"/>
    </location>
</feature>
<feature type="chain" id="PRO_5047002828" evidence="1">
    <location>
        <begin position="20"/>
        <end position="191"/>
    </location>
</feature>
<dbReference type="InterPro" id="IPR036761">
    <property type="entry name" value="TTHA0802/YceI-like_sf"/>
</dbReference>
<dbReference type="Gene3D" id="2.40.128.110">
    <property type="entry name" value="Lipid/polyisoprenoid-binding, YceI-like"/>
    <property type="match status" value="1"/>
</dbReference>
<evidence type="ECO:0000313" key="4">
    <source>
        <dbReference type="Proteomes" id="UP001319045"/>
    </source>
</evidence>
<evidence type="ECO:0000259" key="2">
    <source>
        <dbReference type="SMART" id="SM00867"/>
    </source>
</evidence>
<proteinExistence type="predicted"/>
<evidence type="ECO:0000256" key="1">
    <source>
        <dbReference type="SAM" id="SignalP"/>
    </source>
</evidence>
<dbReference type="SUPFAM" id="SSF101874">
    <property type="entry name" value="YceI-like"/>
    <property type="match status" value="1"/>
</dbReference>
<keyword evidence="1" id="KW-0732">Signal</keyword>